<dbReference type="EMBL" id="CP002376">
    <property type="protein sequence ID" value="AEZ60144.1"/>
    <property type="molecule type" value="Genomic_DNA"/>
</dbReference>
<name>A0AAU8Q149_TREPG</name>
<protein>
    <recommendedName>
        <fullName evidence="3">Ubiquitin-like domain-containing protein</fullName>
    </recommendedName>
</protein>
<organism evidence="1 2">
    <name type="scientific">Treponema pallidum subsp. pertenue (strain Gauthier)</name>
    <dbReference type="NCBI Taxonomy" id="491080"/>
    <lineage>
        <taxon>Bacteria</taxon>
        <taxon>Pseudomonadati</taxon>
        <taxon>Spirochaetota</taxon>
        <taxon>Spirochaetia</taxon>
        <taxon>Spirochaetales</taxon>
        <taxon>Treponemataceae</taxon>
        <taxon>Treponema</taxon>
    </lineage>
</organism>
<evidence type="ECO:0000313" key="2">
    <source>
        <dbReference type="Proteomes" id="UP000008192"/>
    </source>
</evidence>
<evidence type="ECO:0000313" key="1">
    <source>
        <dbReference type="EMBL" id="AEZ60144.1"/>
    </source>
</evidence>
<proteinExistence type="predicted"/>
<reference evidence="2" key="1">
    <citation type="journal article" date="2012" name="PLoS Negl. Trop. Dis.">
        <title>Whole genome sequences of three Treponema pallidum ssp. pertenue strains: yaws and syphilis treponemes differ in less than 0.2% of the genome sequence.</title>
        <authorList>
            <person name="Cejkova D."/>
            <person name="Zobanikova M."/>
            <person name="Chen L."/>
            <person name="Pospisilova P."/>
            <person name="Strouhal M."/>
            <person name="Qin X."/>
            <person name="Mikalova L."/>
            <person name="Norris S.J."/>
            <person name="Muzny D.M."/>
            <person name="Gibbs R.A."/>
            <person name="Fulton L.L."/>
            <person name="Sodergren E."/>
            <person name="Weinstock G.M."/>
            <person name="Smajs D."/>
        </authorList>
    </citation>
    <scope>NUCLEOTIDE SEQUENCE [LARGE SCALE GENOMIC DNA]</scope>
    <source>
        <strain evidence="2">Gauthier</strain>
    </source>
</reference>
<dbReference type="AlphaFoldDB" id="A0AAU8Q149"/>
<accession>A0AAU8Q149</accession>
<dbReference type="Proteomes" id="UP000008192">
    <property type="component" value="Chromosome"/>
</dbReference>
<gene>
    <name evidence="1" type="ordered locus">TPEGAU_0873</name>
</gene>
<sequence length="204" mass="22102">MGVLMDITINGHTLQYVIEHEKTIGEVLGAIEAACKKEKQTVSAVTVNGRELSANELDTLFCQSLDTDVTLNLTTLSGGDVRALLREISTTLLARTAALQEIAVNMHSGNLAESYAMVSDFSALLKSLYHCFTLSDIADLDHGLRIKGKALHDYQREISPLLKGLLEAMEEGDSVAVGDIAEYELAPVVRDLSDGILHMDMGVQ</sequence>
<dbReference type="KEGG" id="tpg:TPEGAU_0873"/>
<evidence type="ECO:0008006" key="3">
    <source>
        <dbReference type="Google" id="ProtNLM"/>
    </source>
</evidence>